<feature type="signal peptide" evidence="1">
    <location>
        <begin position="1"/>
        <end position="19"/>
    </location>
</feature>
<organism evidence="2 3">
    <name type="scientific">Hibiscus sabdariffa</name>
    <name type="common">roselle</name>
    <dbReference type="NCBI Taxonomy" id="183260"/>
    <lineage>
        <taxon>Eukaryota</taxon>
        <taxon>Viridiplantae</taxon>
        <taxon>Streptophyta</taxon>
        <taxon>Embryophyta</taxon>
        <taxon>Tracheophyta</taxon>
        <taxon>Spermatophyta</taxon>
        <taxon>Magnoliopsida</taxon>
        <taxon>eudicotyledons</taxon>
        <taxon>Gunneridae</taxon>
        <taxon>Pentapetalae</taxon>
        <taxon>rosids</taxon>
        <taxon>malvids</taxon>
        <taxon>Malvales</taxon>
        <taxon>Malvaceae</taxon>
        <taxon>Malvoideae</taxon>
        <taxon>Hibiscus</taxon>
    </lineage>
</organism>
<keyword evidence="1" id="KW-0732">Signal</keyword>
<name>A0ABR2S005_9ROSI</name>
<reference evidence="2 3" key="1">
    <citation type="journal article" date="2024" name="G3 (Bethesda)">
        <title>Genome assembly of Hibiscus sabdariffa L. provides insights into metabolisms of medicinal natural products.</title>
        <authorList>
            <person name="Kim T."/>
        </authorList>
    </citation>
    <scope>NUCLEOTIDE SEQUENCE [LARGE SCALE GENOMIC DNA]</scope>
    <source>
        <strain evidence="2">TK-2024</strain>
        <tissue evidence="2">Old leaves</tissue>
    </source>
</reference>
<protein>
    <submittedName>
        <fullName evidence="2">Uncharacterized protein</fullName>
    </submittedName>
</protein>
<proteinExistence type="predicted"/>
<feature type="chain" id="PRO_5047364548" evidence="1">
    <location>
        <begin position="20"/>
        <end position="129"/>
    </location>
</feature>
<evidence type="ECO:0000313" key="3">
    <source>
        <dbReference type="Proteomes" id="UP001396334"/>
    </source>
</evidence>
<evidence type="ECO:0000256" key="1">
    <source>
        <dbReference type="SAM" id="SignalP"/>
    </source>
</evidence>
<accession>A0ABR2S005</accession>
<keyword evidence="3" id="KW-1185">Reference proteome</keyword>
<dbReference type="Proteomes" id="UP001396334">
    <property type="component" value="Unassembled WGS sequence"/>
</dbReference>
<evidence type="ECO:0000313" key="2">
    <source>
        <dbReference type="EMBL" id="KAK9018556.1"/>
    </source>
</evidence>
<comment type="caution">
    <text evidence="2">The sequence shown here is derived from an EMBL/GenBank/DDBJ whole genome shotgun (WGS) entry which is preliminary data.</text>
</comment>
<gene>
    <name evidence="2" type="ORF">V6N11_001527</name>
</gene>
<dbReference type="EMBL" id="JBBPBN010000019">
    <property type="protein sequence ID" value="KAK9018556.1"/>
    <property type="molecule type" value="Genomic_DNA"/>
</dbReference>
<sequence length="129" mass="14927">MFLWHWAKVTFLLISSCHQIVKTEIDNKVRQLREHVTFSLRSYWLTSSSFASVEHDSYVIRVDAKFFTKVKMNMVVDLVTTKAMPFVEVVLLSLSRLENVAVRIGARNPDDIFLGDGRKMNHVGLLEKK</sequence>